<dbReference type="InterPro" id="IPR018764">
    <property type="entry name" value="RskA_C"/>
</dbReference>
<keyword evidence="5 10" id="KW-1133">Transmembrane helix</keyword>
<dbReference type="InterPro" id="IPR051474">
    <property type="entry name" value="Anti-sigma-K/W_factor"/>
</dbReference>
<dbReference type="eggNOG" id="COG5343">
    <property type="taxonomic scope" value="Bacteria"/>
</dbReference>
<proteinExistence type="predicted"/>
<dbReference type="Gene3D" id="1.10.10.1320">
    <property type="entry name" value="Anti-sigma factor, zinc-finger domain"/>
    <property type="match status" value="1"/>
</dbReference>
<feature type="region of interest" description="Disordered" evidence="9">
    <location>
        <begin position="213"/>
        <end position="237"/>
    </location>
</feature>
<evidence type="ECO:0000256" key="7">
    <source>
        <dbReference type="ARBA" id="ARBA00029829"/>
    </source>
</evidence>
<evidence type="ECO:0000259" key="11">
    <source>
        <dbReference type="Pfam" id="PF10099"/>
    </source>
</evidence>
<dbReference type="GO" id="GO:0005886">
    <property type="term" value="C:plasma membrane"/>
    <property type="evidence" value="ECO:0007669"/>
    <property type="project" value="UniProtKB-SubCell"/>
</dbReference>
<evidence type="ECO:0000313" key="13">
    <source>
        <dbReference type="Proteomes" id="UP000030004"/>
    </source>
</evidence>
<dbReference type="AlphaFoldDB" id="A0A0A0ECA9"/>
<dbReference type="GO" id="GO:0016989">
    <property type="term" value="F:sigma factor antagonist activity"/>
    <property type="evidence" value="ECO:0007669"/>
    <property type="project" value="TreeGrafter"/>
</dbReference>
<dbReference type="RefSeq" id="WP_043749552.1">
    <property type="nucleotide sequence ID" value="NZ_AQQX01000004.1"/>
</dbReference>
<feature type="domain" description="Anti-sigma K factor RskA C-terminal" evidence="11">
    <location>
        <begin position="109"/>
        <end position="228"/>
    </location>
</feature>
<comment type="caution">
    <text evidence="12">The sequence shown here is derived from an EMBL/GenBank/DDBJ whole genome shotgun (WGS) entry which is preliminary data.</text>
</comment>
<reference evidence="12 13" key="1">
    <citation type="journal article" date="2015" name="Antonie Van Leeuwenhoek">
        <title>Pseudooceanicola atlanticus gen. nov. sp. nov., isolated from surface seawater of the Atlantic Ocean and reclassification of Oceanicola batsensis, Oceanicola marinus, Oceanicola nitratireducens, Oceanicola nanhaiensis, Oceanicola antarcticus and Oceanicola flagellatus, as Pseudooceanicola batsensis comb. nov., Pseudooceanicola marinus comb. nov., Pseudooceanicola nitratireducens comb. nov., Pseudooceanicola nanhaiensis comb. nov., Pseudooceanicola antarcticus comb. nov., and Pseudooceanicola flagellatus comb. nov.</title>
        <authorList>
            <person name="Lai Q."/>
            <person name="Li G."/>
            <person name="Liu X."/>
            <person name="Du Y."/>
            <person name="Sun F."/>
            <person name="Shao Z."/>
        </authorList>
    </citation>
    <scope>NUCLEOTIDE SEQUENCE [LARGE SCALE GENOMIC DNA]</scope>
    <source>
        <strain evidence="12 13">22II-s11g</strain>
    </source>
</reference>
<organism evidence="12 13">
    <name type="scientific">Pseudooceanicola atlanticus</name>
    <dbReference type="NCBI Taxonomy" id="1461694"/>
    <lineage>
        <taxon>Bacteria</taxon>
        <taxon>Pseudomonadati</taxon>
        <taxon>Pseudomonadota</taxon>
        <taxon>Alphaproteobacteria</taxon>
        <taxon>Rhodobacterales</taxon>
        <taxon>Paracoccaceae</taxon>
        <taxon>Pseudooceanicola</taxon>
    </lineage>
</organism>
<keyword evidence="13" id="KW-1185">Reference proteome</keyword>
<dbReference type="GO" id="GO:0006417">
    <property type="term" value="P:regulation of translation"/>
    <property type="evidence" value="ECO:0007669"/>
    <property type="project" value="TreeGrafter"/>
</dbReference>
<evidence type="ECO:0000313" key="12">
    <source>
        <dbReference type="EMBL" id="KGM48591.1"/>
    </source>
</evidence>
<evidence type="ECO:0000256" key="4">
    <source>
        <dbReference type="ARBA" id="ARBA00022692"/>
    </source>
</evidence>
<evidence type="ECO:0000256" key="6">
    <source>
        <dbReference type="ARBA" id="ARBA00023136"/>
    </source>
</evidence>
<comment type="subcellular location">
    <subcellularLocation>
        <location evidence="2">Cell membrane</location>
    </subcellularLocation>
    <subcellularLocation>
        <location evidence="1">Membrane</location>
        <topology evidence="1">Single-pass membrane protein</topology>
    </subcellularLocation>
</comment>
<keyword evidence="4 10" id="KW-0812">Transmembrane</keyword>
<evidence type="ECO:0000256" key="8">
    <source>
        <dbReference type="ARBA" id="ARBA00030803"/>
    </source>
</evidence>
<evidence type="ECO:0000256" key="10">
    <source>
        <dbReference type="SAM" id="Phobius"/>
    </source>
</evidence>
<dbReference type="Pfam" id="PF10099">
    <property type="entry name" value="RskA_C"/>
    <property type="match status" value="1"/>
</dbReference>
<keyword evidence="6 10" id="KW-0472">Membrane</keyword>
<sequence>MTDASDISDDDDRIIAAEYVLGLLPAADRREAEARLNGDPAFRAAVAAWAEDFVAMTDDWPEVVPPAAVWAGIEAKLAEQDGGTGFLSLLRRPKSLRGLFGYAAGGLVAAGLAWVVLNSGVMTPAAPEFQARIAAEDESVVFAAAYDVDTGALEVLQRSGAAAPGRSLEFWLIAEGQAPVSVLVWPNGSERESVVLPADLAARLPNAVLAISDEPEGGSPTGAPTGDVLAVGPVESI</sequence>
<name>A0A0A0ECA9_9RHOB</name>
<feature type="transmembrane region" description="Helical" evidence="10">
    <location>
        <begin position="99"/>
        <end position="117"/>
    </location>
</feature>
<dbReference type="PANTHER" id="PTHR37461:SF1">
    <property type="entry name" value="ANTI-SIGMA-K FACTOR RSKA"/>
    <property type="match status" value="1"/>
</dbReference>
<accession>A0A0A0ECA9</accession>
<dbReference type="InterPro" id="IPR041916">
    <property type="entry name" value="Anti_sigma_zinc_sf"/>
</dbReference>
<evidence type="ECO:0000256" key="2">
    <source>
        <dbReference type="ARBA" id="ARBA00004236"/>
    </source>
</evidence>
<dbReference type="OrthoDB" id="9816387at2"/>
<evidence type="ECO:0000256" key="1">
    <source>
        <dbReference type="ARBA" id="ARBA00004167"/>
    </source>
</evidence>
<keyword evidence="3" id="KW-1003">Cell membrane</keyword>
<evidence type="ECO:0000256" key="5">
    <source>
        <dbReference type="ARBA" id="ARBA00022989"/>
    </source>
</evidence>
<dbReference type="EMBL" id="AQQX01000004">
    <property type="protein sequence ID" value="KGM48591.1"/>
    <property type="molecule type" value="Genomic_DNA"/>
</dbReference>
<dbReference type="Proteomes" id="UP000030004">
    <property type="component" value="Unassembled WGS sequence"/>
</dbReference>
<gene>
    <name evidence="12" type="ORF">ATO9_13270</name>
</gene>
<evidence type="ECO:0000256" key="3">
    <source>
        <dbReference type="ARBA" id="ARBA00022475"/>
    </source>
</evidence>
<protein>
    <recommendedName>
        <fullName evidence="8">Regulator of SigK</fullName>
    </recommendedName>
    <alternativeName>
        <fullName evidence="7">Sigma-K anti-sigma factor RskA</fullName>
    </alternativeName>
</protein>
<evidence type="ECO:0000256" key="9">
    <source>
        <dbReference type="SAM" id="MobiDB-lite"/>
    </source>
</evidence>
<dbReference type="STRING" id="1461694.ATO9_13270"/>
<dbReference type="PANTHER" id="PTHR37461">
    <property type="entry name" value="ANTI-SIGMA-K FACTOR RSKA"/>
    <property type="match status" value="1"/>
</dbReference>